<name>A0ACB5STS6_AMBMO</name>
<gene>
    <name evidence="1" type="ORF">Amon02_000094900</name>
</gene>
<accession>A0ACB5STS6</accession>
<dbReference type="Proteomes" id="UP001165064">
    <property type="component" value="Unassembled WGS sequence"/>
</dbReference>
<evidence type="ECO:0000313" key="1">
    <source>
        <dbReference type="EMBL" id="GME72332.1"/>
    </source>
</evidence>
<keyword evidence="2" id="KW-1185">Reference proteome</keyword>
<proteinExistence type="predicted"/>
<reference evidence="1" key="1">
    <citation type="submission" date="2023-04" db="EMBL/GenBank/DDBJ databases">
        <title>Ambrosiozyma monospora NBRC 10751.</title>
        <authorList>
            <person name="Ichikawa N."/>
            <person name="Sato H."/>
            <person name="Tonouchi N."/>
        </authorList>
    </citation>
    <scope>NUCLEOTIDE SEQUENCE</scope>
    <source>
        <strain evidence="1">NBRC 10751</strain>
    </source>
</reference>
<evidence type="ECO:0000313" key="2">
    <source>
        <dbReference type="Proteomes" id="UP001165064"/>
    </source>
</evidence>
<organism evidence="1 2">
    <name type="scientific">Ambrosiozyma monospora</name>
    <name type="common">Yeast</name>
    <name type="synonym">Endomycopsis monosporus</name>
    <dbReference type="NCBI Taxonomy" id="43982"/>
    <lineage>
        <taxon>Eukaryota</taxon>
        <taxon>Fungi</taxon>
        <taxon>Dikarya</taxon>
        <taxon>Ascomycota</taxon>
        <taxon>Saccharomycotina</taxon>
        <taxon>Pichiomycetes</taxon>
        <taxon>Pichiales</taxon>
        <taxon>Pichiaceae</taxon>
        <taxon>Ambrosiozyma</taxon>
    </lineage>
</organism>
<sequence length="241" mass="28095">MKLQNDPLQVPDLSRTPFDLSGCPNLRSVTLNFYEPKHYIDALNDLHDFQVKELDLSNLKLFPSKDDTVLDLKIPISVRLLWLRPLYSQNGKAFESRPYSITLPHAMEKLEVRDVPIFISNIHDVEWLENVKFTFSDYEILAPTIYQLSSHSKEMGKIEFSVTELRVSNGQGHDMNFQHLPKLKNRVLHCYEFLQCLDDLPRAAKFLSFTLVIGHFTLHLHSSFGFWRNDSERKGSLTRYL</sequence>
<protein>
    <submittedName>
        <fullName evidence="1">Unnamed protein product</fullName>
    </submittedName>
</protein>
<comment type="caution">
    <text evidence="1">The sequence shown here is derived from an EMBL/GenBank/DDBJ whole genome shotgun (WGS) entry which is preliminary data.</text>
</comment>
<dbReference type="EMBL" id="BSXS01000398">
    <property type="protein sequence ID" value="GME72332.1"/>
    <property type="molecule type" value="Genomic_DNA"/>
</dbReference>